<name>A0A1L7TQP5_FUSMA</name>
<evidence type="ECO:0000256" key="1">
    <source>
        <dbReference type="ARBA" id="ARBA00010088"/>
    </source>
</evidence>
<evidence type="ECO:0000256" key="5">
    <source>
        <dbReference type="SAM" id="SignalP"/>
    </source>
</evidence>
<evidence type="ECO:0000256" key="3">
    <source>
        <dbReference type="ARBA" id="ARBA00022801"/>
    </source>
</evidence>
<dbReference type="Proteomes" id="UP000184255">
    <property type="component" value="Unassembled WGS sequence"/>
</dbReference>
<dbReference type="VEuPathDB" id="FungiDB:FMAN_11626"/>
<dbReference type="SUPFAM" id="SSF53474">
    <property type="entry name" value="alpha/beta-Hydrolases"/>
    <property type="match status" value="1"/>
</dbReference>
<reference evidence="8" key="1">
    <citation type="journal article" date="2016" name="Genome Biol. Evol.">
        <title>Comparative 'omics' of the Fusarium fujikuroi species complex highlights differences in genetic potential and metabolite synthesis.</title>
        <authorList>
            <person name="Niehaus E.-M."/>
            <person name="Muensterkoetter M."/>
            <person name="Proctor R.H."/>
            <person name="Brown D.W."/>
            <person name="Sharon A."/>
            <person name="Idan Y."/>
            <person name="Oren-Young L."/>
            <person name="Sieber C.M."/>
            <person name="Novak O."/>
            <person name="Pencik A."/>
            <person name="Tarkowska D."/>
            <person name="Hromadova K."/>
            <person name="Freeman S."/>
            <person name="Maymon M."/>
            <person name="Elazar M."/>
            <person name="Youssef S.A."/>
            <person name="El-Shabrawy E.S.M."/>
            <person name="Shalaby A.B.A."/>
            <person name="Houterman P."/>
            <person name="Brock N.L."/>
            <person name="Burkhardt I."/>
            <person name="Tsavkelova E.A."/>
            <person name="Dickschat J.S."/>
            <person name="Galuszka P."/>
            <person name="Gueldener U."/>
            <person name="Tudzynski B."/>
        </authorList>
    </citation>
    <scope>NUCLEOTIDE SEQUENCE [LARGE SCALE GENOMIC DNA]</scope>
    <source>
        <strain evidence="8">MRC7560</strain>
    </source>
</reference>
<dbReference type="EMBL" id="FCQH01000008">
    <property type="protein sequence ID" value="CVK97627.1"/>
    <property type="molecule type" value="Genomic_DNA"/>
</dbReference>
<dbReference type="GO" id="GO:0004301">
    <property type="term" value="F:epoxide hydrolase activity"/>
    <property type="evidence" value="ECO:0007669"/>
    <property type="project" value="TreeGrafter"/>
</dbReference>
<dbReference type="InterPro" id="IPR029058">
    <property type="entry name" value="AB_hydrolase_fold"/>
</dbReference>
<dbReference type="PIRSF" id="PIRSF001112">
    <property type="entry name" value="Epoxide_hydrolase"/>
    <property type="match status" value="1"/>
</dbReference>
<feature type="active site" description="Proton donor" evidence="4">
    <location>
        <position position="341"/>
    </location>
</feature>
<evidence type="ECO:0000313" key="8">
    <source>
        <dbReference type="Proteomes" id="UP000184255"/>
    </source>
</evidence>
<feature type="domain" description="Epoxide hydrolase N-terminal" evidence="6">
    <location>
        <begin position="35"/>
        <end position="147"/>
    </location>
</feature>
<evidence type="ECO:0000256" key="4">
    <source>
        <dbReference type="PIRSR" id="PIRSR001112-1"/>
    </source>
</evidence>
<accession>A0A1L7TQP5</accession>
<keyword evidence="2" id="KW-0058">Aromatic hydrocarbons catabolism</keyword>
<dbReference type="PANTHER" id="PTHR21661">
    <property type="entry name" value="EPOXIDE HYDROLASE 1-RELATED"/>
    <property type="match status" value="1"/>
</dbReference>
<dbReference type="GeneID" id="65090877"/>
<protein>
    <submittedName>
        <fullName evidence="7">Related to epoxide hydrolase</fullName>
    </submittedName>
</protein>
<sequence>MRCLHVLILSVGPLFCAASEPFSLPNVNATFAKNPKPFQIHVERDFIEDTRQRVAHTRSPLFINLPSDGPGVENFTSVRDFWVNEYNWNATEASINKRFKQFTTIVEPEIDNATHSVPLHFVHHRSPRSDAIPLLFIHGWPGSFLEVGNIIGDLTNPPNASVPAFHVVAPSIPGFGFSPAPAQPGFGPTAAAFAFNELMLQLGYSRYVIQGGDFGGVILRYQAHHFPKNVISALSNFWIIQPSNNDLRRLAQGEATPDETAYIKIIENYENQGSGYRLIMSTEPLTVAYGMTDSPLGNAMWMYSIMSRVIDPAIMAWTPEEIITWSMMYWIQGPYGGMRFYKEVQNDGGFETLDFGTLPLVEIPVAISQFPYDLTYRMPLDWAKRGGNVLKRTAHGHGGHFAAYEVPALLLHDIWSWFGDKEASGTEAFN</sequence>
<proteinExistence type="inferred from homology"/>
<keyword evidence="8" id="KW-1185">Reference proteome</keyword>
<dbReference type="InterPro" id="IPR016292">
    <property type="entry name" value="Epoxide_hydrolase"/>
</dbReference>
<dbReference type="RefSeq" id="XP_041684725.1">
    <property type="nucleotide sequence ID" value="XM_041834464.1"/>
</dbReference>
<evidence type="ECO:0000256" key="2">
    <source>
        <dbReference type="ARBA" id="ARBA00022797"/>
    </source>
</evidence>
<dbReference type="InterPro" id="IPR010497">
    <property type="entry name" value="Epoxide_hydro_N"/>
</dbReference>
<organism evidence="7 8">
    <name type="scientific">Fusarium mangiferae</name>
    <name type="common">Mango malformation disease fungus</name>
    <dbReference type="NCBI Taxonomy" id="192010"/>
    <lineage>
        <taxon>Eukaryota</taxon>
        <taxon>Fungi</taxon>
        <taxon>Dikarya</taxon>
        <taxon>Ascomycota</taxon>
        <taxon>Pezizomycotina</taxon>
        <taxon>Sordariomycetes</taxon>
        <taxon>Hypocreomycetidae</taxon>
        <taxon>Hypocreales</taxon>
        <taxon>Nectriaceae</taxon>
        <taxon>Fusarium</taxon>
        <taxon>Fusarium fujikuroi species complex</taxon>
    </lineage>
</organism>
<feature type="signal peptide" evidence="5">
    <location>
        <begin position="1"/>
        <end position="18"/>
    </location>
</feature>
<comment type="similarity">
    <text evidence="1">Belongs to the peptidase S33 family.</text>
</comment>
<feature type="active site" description="Proton acceptor" evidence="4">
    <location>
        <position position="400"/>
    </location>
</feature>
<dbReference type="Gene3D" id="3.40.50.1820">
    <property type="entry name" value="alpha/beta hydrolase"/>
    <property type="match status" value="1"/>
</dbReference>
<dbReference type="GO" id="GO:0097176">
    <property type="term" value="P:epoxide metabolic process"/>
    <property type="evidence" value="ECO:0007669"/>
    <property type="project" value="TreeGrafter"/>
</dbReference>
<feature type="active site" description="Nucleophile" evidence="4">
    <location>
        <position position="213"/>
    </location>
</feature>
<keyword evidence="5" id="KW-0732">Signal</keyword>
<keyword evidence="3 7" id="KW-0378">Hydrolase</keyword>
<gene>
    <name evidence="7" type="ORF">FMAN_11626</name>
</gene>
<dbReference type="PANTHER" id="PTHR21661:SF35">
    <property type="entry name" value="EPOXIDE HYDROLASE"/>
    <property type="match status" value="1"/>
</dbReference>
<dbReference type="Pfam" id="PF06441">
    <property type="entry name" value="EHN"/>
    <property type="match status" value="1"/>
</dbReference>
<comment type="caution">
    <text evidence="7">The sequence shown here is derived from an EMBL/GenBank/DDBJ whole genome shotgun (WGS) entry which is preliminary data.</text>
</comment>
<dbReference type="AlphaFoldDB" id="A0A1L7TQP5"/>
<feature type="chain" id="PRO_5012927990" evidence="5">
    <location>
        <begin position="19"/>
        <end position="430"/>
    </location>
</feature>
<evidence type="ECO:0000259" key="6">
    <source>
        <dbReference type="Pfam" id="PF06441"/>
    </source>
</evidence>
<dbReference type="PRINTS" id="PR00412">
    <property type="entry name" value="EPOXHYDRLASE"/>
</dbReference>
<dbReference type="InterPro" id="IPR000639">
    <property type="entry name" value="Epox_hydrolase-like"/>
</dbReference>
<evidence type="ECO:0000313" key="7">
    <source>
        <dbReference type="EMBL" id="CVK97627.1"/>
    </source>
</evidence>